<dbReference type="SUPFAM" id="SSF103515">
    <property type="entry name" value="Autotransporter"/>
    <property type="match status" value="1"/>
</dbReference>
<dbReference type="InterPro" id="IPR036709">
    <property type="entry name" value="Autotransporte_beta_dom_sf"/>
</dbReference>
<dbReference type="InterPro" id="IPR011050">
    <property type="entry name" value="Pectin_lyase_fold/virulence"/>
</dbReference>
<dbReference type="Pfam" id="PF18883">
    <property type="entry name" value="AC_1"/>
    <property type="match status" value="1"/>
</dbReference>
<organism evidence="4 5">
    <name type="scientific">Escherichia coli</name>
    <dbReference type="NCBI Taxonomy" id="562"/>
    <lineage>
        <taxon>Bacteria</taxon>
        <taxon>Pseudomonadati</taxon>
        <taxon>Pseudomonadota</taxon>
        <taxon>Gammaproteobacteria</taxon>
        <taxon>Enterobacterales</taxon>
        <taxon>Enterobacteriaceae</taxon>
        <taxon>Escherichia</taxon>
    </lineage>
</organism>
<dbReference type="SUPFAM" id="SSF51126">
    <property type="entry name" value="Pectin lyase-like"/>
    <property type="match status" value="2"/>
</dbReference>
<dbReference type="InterPro" id="IPR012332">
    <property type="entry name" value="Autotransporter_pectin_lyase_C"/>
</dbReference>
<evidence type="ECO:0000256" key="2">
    <source>
        <dbReference type="SAM" id="MobiDB-lite"/>
    </source>
</evidence>
<evidence type="ECO:0000256" key="1">
    <source>
        <dbReference type="ARBA" id="ARBA00022729"/>
    </source>
</evidence>
<evidence type="ECO:0000259" key="3">
    <source>
        <dbReference type="PROSITE" id="PS51208"/>
    </source>
</evidence>
<sequence length="883" mass="93557">MQWLPGKRYDRQHSYSSGMAISAYSGSPLDKGASLKAQVNNELVLESGDTYDLNGMSQNVDYVIVNEGSTLDLDGGELTIGHNVPPHISGFVGKVTGSGLLNVYNELYITQISDLSGLDATINIADSGNVFSIFTTNLGSGNIVVDGVLVIDSPDGKLSNSLSGSGEVSTVWDLTVSGDNDSFNGTWIIGANKDMDADLAVADASALGAGNIINGGTLTLGGAEDWMLNSDNVISDNDRIVDGIQLYYVGKVVKEDANTITVAHANTYSGGTDIEAGTLNADHTGALGTGDVANYATLNLNAAGQYTLTNITTFDGGTTSLSWYADEKLAATDAHGTFTLSDPNENFTLNTELVDVNPNSVTGWDGKTLTKAGDGTLTLNVANTWSGDTRVNDGTLWLTDSGVIGASGSTQAVNVAEGATFGGSGVVNGDVYNSGNIAMSHGGETGNTLTINGNYHGDNGSLININSQLGDDSSPTDKLVISGDTSGNTMVYVANVNGKGAQTKNGIEVIDVGGQSSGTFEQGNRVQIGLYEYRLYEDGGDWYLRSQSSVPPEPDDGDCSGTDDTPVTPQYRPDIGAYLGNQWMVRNLQMQTLYDREGSQYHNEDGSVWMRFKAGNAASQAADGNVDINNNYSQIQLGGDILTWGNGVQSLKAGGMASYVNADTDSTSNRGADGSQFSASGNVGGYNLGIYATWFADAQHHRGLYVDSWYQYGFYNNSVQNGSEGSESYDSTAQAASLEGGYRYDIALENQHTLSLTPQAQVVWQRYSADSVTDNNGTRISGQDSDNWNTRLGLRVDGKLHKNKTSIIQPFAEVNWLYTSGDVAVSFDDAETKQGIPSNRVQAKVGIQVNLDSQWSITGQVVGETGSHNYNDLNGSLNLRYSW</sequence>
<evidence type="ECO:0000313" key="5">
    <source>
        <dbReference type="Proteomes" id="UP000255093"/>
    </source>
</evidence>
<gene>
    <name evidence="4" type="primary">icsA_1</name>
    <name evidence="4" type="ORF">NCTC8621_01460</name>
</gene>
<dbReference type="PROSITE" id="PS51208">
    <property type="entry name" value="AUTOTRANSPORTER"/>
    <property type="match status" value="1"/>
</dbReference>
<dbReference type="Gene3D" id="2.40.128.130">
    <property type="entry name" value="Autotransporter beta-domain"/>
    <property type="match status" value="1"/>
</dbReference>
<dbReference type="CDD" id="cd01344">
    <property type="entry name" value="PL2_Passenger_AT"/>
    <property type="match status" value="1"/>
</dbReference>
<proteinExistence type="predicted"/>
<dbReference type="EMBL" id="UGBW01000003">
    <property type="protein sequence ID" value="STH81528.1"/>
    <property type="molecule type" value="Genomic_DNA"/>
</dbReference>
<dbReference type="InterPro" id="IPR006315">
    <property type="entry name" value="OM_autotransptr_brl_dom"/>
</dbReference>
<dbReference type="RefSeq" id="WP_001374435.1">
    <property type="nucleotide sequence ID" value="NZ_BGSH01000023.1"/>
</dbReference>
<dbReference type="PANTHER" id="PTHR35037">
    <property type="entry name" value="C-TERMINAL REGION OF AIDA-LIKE PROTEIN"/>
    <property type="match status" value="1"/>
</dbReference>
<dbReference type="Proteomes" id="UP000255093">
    <property type="component" value="Unassembled WGS sequence"/>
</dbReference>
<dbReference type="Gene3D" id="2.160.20.20">
    <property type="match status" value="1"/>
</dbReference>
<dbReference type="SMART" id="SM00869">
    <property type="entry name" value="Autotransporter"/>
    <property type="match status" value="1"/>
</dbReference>
<reference evidence="4 5" key="1">
    <citation type="submission" date="2018-06" db="EMBL/GenBank/DDBJ databases">
        <authorList>
            <consortium name="Pathogen Informatics"/>
            <person name="Doyle S."/>
        </authorList>
    </citation>
    <scope>NUCLEOTIDE SEQUENCE [LARGE SCALE GENOMIC DNA]</scope>
    <source>
        <strain evidence="4 5">NCTC8621</strain>
    </source>
</reference>
<dbReference type="Pfam" id="PF03797">
    <property type="entry name" value="Autotransporter"/>
    <property type="match status" value="1"/>
</dbReference>
<dbReference type="InterPro" id="IPR043990">
    <property type="entry name" value="AC_1"/>
</dbReference>
<dbReference type="NCBIfam" id="TIGR02601">
    <property type="entry name" value="autotrns_rpt"/>
    <property type="match status" value="2"/>
</dbReference>
<dbReference type="InterPro" id="IPR013425">
    <property type="entry name" value="Autotrns_rpt"/>
</dbReference>
<keyword evidence="1" id="KW-0732">Signal</keyword>
<feature type="domain" description="Autotransporter" evidence="3">
    <location>
        <begin position="601"/>
        <end position="883"/>
    </location>
</feature>
<dbReference type="NCBIfam" id="TIGR01414">
    <property type="entry name" value="autotrans_barl"/>
    <property type="match status" value="1"/>
</dbReference>
<dbReference type="GO" id="GO:0019867">
    <property type="term" value="C:outer membrane"/>
    <property type="evidence" value="ECO:0007669"/>
    <property type="project" value="InterPro"/>
</dbReference>
<dbReference type="InterPro" id="IPR051551">
    <property type="entry name" value="Autotransporter_adhesion"/>
</dbReference>
<dbReference type="Pfam" id="PF12951">
    <property type="entry name" value="PATR"/>
    <property type="match status" value="2"/>
</dbReference>
<protein>
    <submittedName>
        <fullName evidence="4">AidA autotransporter-like protein</fullName>
    </submittedName>
</protein>
<dbReference type="AlphaFoldDB" id="A0A376PRQ5"/>
<dbReference type="InterPro" id="IPR005546">
    <property type="entry name" value="Autotransporte_beta"/>
</dbReference>
<evidence type="ECO:0000313" key="4">
    <source>
        <dbReference type="EMBL" id="STH81528.1"/>
    </source>
</evidence>
<feature type="region of interest" description="Disordered" evidence="2">
    <location>
        <begin position="544"/>
        <end position="567"/>
    </location>
</feature>
<dbReference type="PANTHER" id="PTHR35037:SF3">
    <property type="entry name" value="C-TERMINAL REGION OF AIDA-LIKE PROTEIN"/>
    <property type="match status" value="1"/>
</dbReference>
<accession>A0A376PRQ5</accession>
<name>A0A376PRQ5_ECOLX</name>